<dbReference type="Gene3D" id="1.20.90.10">
    <property type="entry name" value="Phospholipase A2 domain"/>
    <property type="match status" value="1"/>
</dbReference>
<dbReference type="SUPFAM" id="SSF48619">
    <property type="entry name" value="Phospholipase A2, PLA2"/>
    <property type="match status" value="1"/>
</dbReference>
<dbReference type="GO" id="GO:0006644">
    <property type="term" value="P:phospholipid metabolic process"/>
    <property type="evidence" value="ECO:0007669"/>
    <property type="project" value="InterPro"/>
</dbReference>
<accession>A0A517MP13</accession>
<dbReference type="EMBL" id="CP036262">
    <property type="protein sequence ID" value="QDS96621.1"/>
    <property type="molecule type" value="Genomic_DNA"/>
</dbReference>
<dbReference type="AlphaFoldDB" id="A0A517MP13"/>
<gene>
    <name evidence="2" type="ORF">FF011L_54330</name>
</gene>
<name>A0A517MP13_9BACT</name>
<dbReference type="GO" id="GO:0050482">
    <property type="term" value="P:arachidonate secretion"/>
    <property type="evidence" value="ECO:0007669"/>
    <property type="project" value="InterPro"/>
</dbReference>
<keyword evidence="1" id="KW-0732">Signal</keyword>
<dbReference type="GO" id="GO:0004623">
    <property type="term" value="F:phospholipase A2 activity"/>
    <property type="evidence" value="ECO:0007669"/>
    <property type="project" value="InterPro"/>
</dbReference>
<organism evidence="2 3">
    <name type="scientific">Roseimaritima multifibrata</name>
    <dbReference type="NCBI Taxonomy" id="1930274"/>
    <lineage>
        <taxon>Bacteria</taxon>
        <taxon>Pseudomonadati</taxon>
        <taxon>Planctomycetota</taxon>
        <taxon>Planctomycetia</taxon>
        <taxon>Pirellulales</taxon>
        <taxon>Pirellulaceae</taxon>
        <taxon>Roseimaritima</taxon>
    </lineage>
</organism>
<dbReference type="KEGG" id="rml:FF011L_54330"/>
<evidence type="ECO:0000313" key="3">
    <source>
        <dbReference type="Proteomes" id="UP000320672"/>
    </source>
</evidence>
<evidence type="ECO:0008006" key="4">
    <source>
        <dbReference type="Google" id="ProtNLM"/>
    </source>
</evidence>
<protein>
    <recommendedName>
        <fullName evidence="4">Phospholipase A2</fullName>
    </recommendedName>
</protein>
<evidence type="ECO:0000313" key="2">
    <source>
        <dbReference type="EMBL" id="QDS96621.1"/>
    </source>
</evidence>
<proteinExistence type="predicted"/>
<sequence precursor="true">MNRVLLLFAAVSISISGTVYSADKDRCPCGPDGLTGPLRNLIPQGVGNADWRPYCRAHDACYGIPGVDKASCDRNFYNQMKSSCGCSGKPILCRITAHLMYVSTKRFGTKAFNKSQRLAYATNSFANQNISP</sequence>
<feature type="chain" id="PRO_5022131457" description="Phospholipase A2" evidence="1">
    <location>
        <begin position="22"/>
        <end position="132"/>
    </location>
</feature>
<dbReference type="InterPro" id="IPR036444">
    <property type="entry name" value="PLipase_A2_dom_sf"/>
</dbReference>
<dbReference type="Proteomes" id="UP000320672">
    <property type="component" value="Chromosome"/>
</dbReference>
<evidence type="ECO:0000256" key="1">
    <source>
        <dbReference type="SAM" id="SignalP"/>
    </source>
</evidence>
<dbReference type="RefSeq" id="WP_145354735.1">
    <property type="nucleotide sequence ID" value="NZ_CP036262.1"/>
</dbReference>
<dbReference type="OrthoDB" id="290927at2"/>
<feature type="signal peptide" evidence="1">
    <location>
        <begin position="1"/>
        <end position="21"/>
    </location>
</feature>
<keyword evidence="3" id="KW-1185">Reference proteome</keyword>
<reference evidence="2 3" key="1">
    <citation type="submission" date="2019-02" db="EMBL/GenBank/DDBJ databases">
        <title>Deep-cultivation of Planctomycetes and their phenomic and genomic characterization uncovers novel biology.</title>
        <authorList>
            <person name="Wiegand S."/>
            <person name="Jogler M."/>
            <person name="Boedeker C."/>
            <person name="Pinto D."/>
            <person name="Vollmers J."/>
            <person name="Rivas-Marin E."/>
            <person name="Kohn T."/>
            <person name="Peeters S.H."/>
            <person name="Heuer A."/>
            <person name="Rast P."/>
            <person name="Oberbeckmann S."/>
            <person name="Bunk B."/>
            <person name="Jeske O."/>
            <person name="Meyerdierks A."/>
            <person name="Storesund J.E."/>
            <person name="Kallscheuer N."/>
            <person name="Luecker S."/>
            <person name="Lage O.M."/>
            <person name="Pohl T."/>
            <person name="Merkel B.J."/>
            <person name="Hornburger P."/>
            <person name="Mueller R.-W."/>
            <person name="Bruemmer F."/>
            <person name="Labrenz M."/>
            <person name="Spormann A.M."/>
            <person name="Op den Camp H."/>
            <person name="Overmann J."/>
            <person name="Amann R."/>
            <person name="Jetten M.S.M."/>
            <person name="Mascher T."/>
            <person name="Medema M.H."/>
            <person name="Devos D.P."/>
            <person name="Kaster A.-K."/>
            <person name="Ovreas L."/>
            <person name="Rohde M."/>
            <person name="Galperin M.Y."/>
            <person name="Jogler C."/>
        </authorList>
    </citation>
    <scope>NUCLEOTIDE SEQUENCE [LARGE SCALE GENOMIC DNA]</scope>
    <source>
        <strain evidence="2 3">FF011L</strain>
    </source>
</reference>